<dbReference type="OrthoDB" id="10486121at2759"/>
<sequence>SNCKKNTMYKTLAVLFLAVVLVFSRPQNRDFLFHSQSSNHTYYTNSTANLFVITTDLGSVDDNDDWKVCTWMRERDGRKCSIKYVCEGYLCDIGIGNFSRVTECDKELSDLSFFGPDPNDRNNFCGLRIPNIGKEDISLWRCEVEQCRFTGCGSDSGSGTIISTVIDVKVRDY</sequence>
<feature type="signal peptide" evidence="1">
    <location>
        <begin position="1"/>
        <end position="24"/>
    </location>
</feature>
<evidence type="ECO:0000313" key="2">
    <source>
        <dbReference type="EMBL" id="CDW29614.1"/>
    </source>
</evidence>
<accession>A0A0K2TUC4</accession>
<evidence type="ECO:0000256" key="1">
    <source>
        <dbReference type="SAM" id="SignalP"/>
    </source>
</evidence>
<reference evidence="2" key="1">
    <citation type="submission" date="2014-05" db="EMBL/GenBank/DDBJ databases">
        <authorList>
            <person name="Chronopoulou M."/>
        </authorList>
    </citation>
    <scope>NUCLEOTIDE SEQUENCE</scope>
    <source>
        <tissue evidence="2">Whole organism</tissue>
    </source>
</reference>
<feature type="chain" id="PRO_5005488102" evidence="1">
    <location>
        <begin position="25"/>
        <end position="173"/>
    </location>
</feature>
<keyword evidence="1" id="KW-0732">Signal</keyword>
<dbReference type="EMBL" id="HACA01012253">
    <property type="protein sequence ID" value="CDW29614.1"/>
    <property type="molecule type" value="Transcribed_RNA"/>
</dbReference>
<dbReference type="AlphaFoldDB" id="A0A0K2TUC4"/>
<name>A0A0K2TUC4_LEPSM</name>
<feature type="non-terminal residue" evidence="2">
    <location>
        <position position="1"/>
    </location>
</feature>
<organism evidence="2">
    <name type="scientific">Lepeophtheirus salmonis</name>
    <name type="common">Salmon louse</name>
    <name type="synonym">Caligus salmonis</name>
    <dbReference type="NCBI Taxonomy" id="72036"/>
    <lineage>
        <taxon>Eukaryota</taxon>
        <taxon>Metazoa</taxon>
        <taxon>Ecdysozoa</taxon>
        <taxon>Arthropoda</taxon>
        <taxon>Crustacea</taxon>
        <taxon>Multicrustacea</taxon>
        <taxon>Hexanauplia</taxon>
        <taxon>Copepoda</taxon>
        <taxon>Siphonostomatoida</taxon>
        <taxon>Caligidae</taxon>
        <taxon>Lepeophtheirus</taxon>
    </lineage>
</organism>
<protein>
    <submittedName>
        <fullName evidence="2">Uncharacterized protein</fullName>
    </submittedName>
</protein>
<proteinExistence type="predicted"/>